<keyword evidence="2" id="KW-0812">Transmembrane</keyword>
<dbReference type="AlphaFoldDB" id="T1DI76"/>
<keyword evidence="2" id="KW-0472">Membrane</keyword>
<evidence type="ECO:0000256" key="3">
    <source>
        <dbReference type="SAM" id="SignalP"/>
    </source>
</evidence>
<reference evidence="4" key="1">
    <citation type="journal article" date="2013" name="BMC Genomics">
        <title>A deep insight into the sialotranscriptome of the mosquito, Psorophora albipes.</title>
        <authorList>
            <person name="Chagas A.C."/>
            <person name="Calvo E."/>
            <person name="Rios-Velasquez C.M."/>
            <person name="Pessoa F.A."/>
            <person name="Medeiros J.F."/>
            <person name="Ribeiro J.M."/>
        </authorList>
    </citation>
    <scope>NUCLEOTIDE SEQUENCE</scope>
</reference>
<proteinExistence type="evidence at transcript level"/>
<feature type="chain" id="PRO_5004586845" evidence="3">
    <location>
        <begin position="40"/>
        <end position="392"/>
    </location>
</feature>
<keyword evidence="2" id="KW-1133">Transmembrane helix</keyword>
<evidence type="ECO:0000256" key="1">
    <source>
        <dbReference type="SAM" id="MobiDB-lite"/>
    </source>
</evidence>
<evidence type="ECO:0000313" key="4">
    <source>
        <dbReference type="EMBL" id="JAA93756.1"/>
    </source>
</evidence>
<feature type="region of interest" description="Disordered" evidence="1">
    <location>
        <begin position="293"/>
        <end position="336"/>
    </location>
</feature>
<feature type="signal peptide" evidence="3">
    <location>
        <begin position="1"/>
        <end position="39"/>
    </location>
</feature>
<feature type="compositionally biased region" description="Low complexity" evidence="1">
    <location>
        <begin position="307"/>
        <end position="335"/>
    </location>
</feature>
<name>T1DI76_9DIPT</name>
<sequence>MDTFEMFQRNLPRQRMSQKEPVLFCLVLLLIVSASVSNGQSVAQARRIECSLEQKGDQEFCVFRNVQLQDNEEGVTFGFPGAEAPSNVAFEKCAIPSLPTEFWTTFGENLLVLEAESCGLTSIMVTNAMEMLRIRNNSVNALTVQQNCNLTELDVRGNRFDSVKSFVNCRNLKMIKEDKPATPNNLIRMKPSLLSQGMQYYLDFPNNETLPTLYNSSLIASDVETTLEIVQLCAVEPLKYLNNAEDYRLEIMKSSYCTNLYILQESYRCCYLTDILANIDTSKDDAEKCEPNDVQPMYCLPEPTQKSTSASSTTTSTTASTTTTSNTPETPTAEAGSSNTMRIILAVFAVAVLIAITAAGGGIYVLVSRKQRPLEASDLELQSMGEKKPTEE</sequence>
<accession>T1DI76</accession>
<dbReference type="Gene3D" id="3.80.10.10">
    <property type="entry name" value="Ribonuclease Inhibitor"/>
    <property type="match status" value="1"/>
</dbReference>
<dbReference type="SUPFAM" id="SSF52058">
    <property type="entry name" value="L domain-like"/>
    <property type="match status" value="1"/>
</dbReference>
<evidence type="ECO:0000256" key="2">
    <source>
        <dbReference type="SAM" id="Phobius"/>
    </source>
</evidence>
<dbReference type="InterPro" id="IPR032675">
    <property type="entry name" value="LRR_dom_sf"/>
</dbReference>
<feature type="transmembrane region" description="Helical" evidence="2">
    <location>
        <begin position="343"/>
        <end position="367"/>
    </location>
</feature>
<keyword evidence="3" id="KW-0732">Signal</keyword>
<dbReference type="EMBL" id="GALA01001096">
    <property type="protein sequence ID" value="JAA93756.1"/>
    <property type="molecule type" value="mRNA"/>
</dbReference>
<organism evidence="4">
    <name type="scientific">Psorophora albipes</name>
    <dbReference type="NCBI Taxonomy" id="869069"/>
    <lineage>
        <taxon>Eukaryota</taxon>
        <taxon>Metazoa</taxon>
        <taxon>Ecdysozoa</taxon>
        <taxon>Arthropoda</taxon>
        <taxon>Hexapoda</taxon>
        <taxon>Insecta</taxon>
        <taxon>Pterygota</taxon>
        <taxon>Neoptera</taxon>
        <taxon>Endopterygota</taxon>
        <taxon>Diptera</taxon>
        <taxon>Nematocera</taxon>
        <taxon>Culicoidea</taxon>
        <taxon>Culicidae</taxon>
        <taxon>Culicinae</taxon>
        <taxon>Aedini</taxon>
        <taxon>Psorophora</taxon>
    </lineage>
</organism>
<protein>
    <submittedName>
        <fullName evidence="4">Putative mitotic protein phosphatase 1 regulator</fullName>
    </submittedName>
</protein>